<dbReference type="InterPro" id="IPR050595">
    <property type="entry name" value="Bact_response_regulator"/>
</dbReference>
<accession>A0A9X1DE24</accession>
<dbReference type="Proteomes" id="UP001138757">
    <property type="component" value="Unassembled WGS sequence"/>
</dbReference>
<sequence length="120" mass="13156">MSPAKRVVIVDDEVLIAWHLRKICEDSGSQVVGVAHGVPSALKMILGEKPDYVLMDLRLGEQRDGVDVAREVLAKLPRTKFIFVTGSKENLSIARIESVKPQDIFIKPVPPAAITQALSK</sequence>
<evidence type="ECO:0000313" key="5">
    <source>
        <dbReference type="Proteomes" id="UP001138757"/>
    </source>
</evidence>
<feature type="modified residue" description="4-aspartylphosphate" evidence="2">
    <location>
        <position position="56"/>
    </location>
</feature>
<dbReference type="PROSITE" id="PS50110">
    <property type="entry name" value="RESPONSE_REGULATORY"/>
    <property type="match status" value="1"/>
</dbReference>
<dbReference type="Gene3D" id="3.40.50.2300">
    <property type="match status" value="1"/>
</dbReference>
<evidence type="ECO:0000259" key="3">
    <source>
        <dbReference type="PROSITE" id="PS50110"/>
    </source>
</evidence>
<dbReference type="PANTHER" id="PTHR44591">
    <property type="entry name" value="STRESS RESPONSE REGULATOR PROTEIN 1"/>
    <property type="match status" value="1"/>
</dbReference>
<evidence type="ECO:0000256" key="2">
    <source>
        <dbReference type="PROSITE-ProRule" id="PRU00169"/>
    </source>
</evidence>
<dbReference type="InterPro" id="IPR001789">
    <property type="entry name" value="Sig_transdc_resp-reg_receiver"/>
</dbReference>
<gene>
    <name evidence="4" type="ORF">KK488_14585</name>
</gene>
<comment type="caution">
    <text evidence="4">The sequence shown here is derived from an EMBL/GenBank/DDBJ whole genome shotgun (WGS) entry which is preliminary data.</text>
</comment>
<name>A0A9X1DE24_9SPHN</name>
<dbReference type="Pfam" id="PF00072">
    <property type="entry name" value="Response_reg"/>
    <property type="match status" value="1"/>
</dbReference>
<evidence type="ECO:0000256" key="1">
    <source>
        <dbReference type="ARBA" id="ARBA00022553"/>
    </source>
</evidence>
<dbReference type="RefSeq" id="WP_214624433.1">
    <property type="nucleotide sequence ID" value="NZ_JAHGAW010000009.1"/>
</dbReference>
<feature type="domain" description="Response regulatory" evidence="3">
    <location>
        <begin position="6"/>
        <end position="120"/>
    </location>
</feature>
<keyword evidence="1 2" id="KW-0597">Phosphoprotein</keyword>
<dbReference type="SUPFAM" id="SSF52172">
    <property type="entry name" value="CheY-like"/>
    <property type="match status" value="1"/>
</dbReference>
<reference evidence="4" key="1">
    <citation type="submission" date="2021-05" db="EMBL/GenBank/DDBJ databases">
        <title>Genome of Sphingobium sp. strain.</title>
        <authorList>
            <person name="Fan R."/>
        </authorList>
    </citation>
    <scope>NUCLEOTIDE SEQUENCE</scope>
    <source>
        <strain evidence="4">H33</strain>
    </source>
</reference>
<proteinExistence type="predicted"/>
<dbReference type="GO" id="GO:0000160">
    <property type="term" value="P:phosphorelay signal transduction system"/>
    <property type="evidence" value="ECO:0007669"/>
    <property type="project" value="InterPro"/>
</dbReference>
<organism evidence="4 5">
    <name type="scientific">Sphingobium nicotianae</name>
    <dbReference type="NCBI Taxonomy" id="2782607"/>
    <lineage>
        <taxon>Bacteria</taxon>
        <taxon>Pseudomonadati</taxon>
        <taxon>Pseudomonadota</taxon>
        <taxon>Alphaproteobacteria</taxon>
        <taxon>Sphingomonadales</taxon>
        <taxon>Sphingomonadaceae</taxon>
        <taxon>Sphingobium</taxon>
    </lineage>
</organism>
<dbReference type="SMART" id="SM00448">
    <property type="entry name" value="REC"/>
    <property type="match status" value="1"/>
</dbReference>
<dbReference type="AlphaFoldDB" id="A0A9X1DE24"/>
<evidence type="ECO:0000313" key="4">
    <source>
        <dbReference type="EMBL" id="MBT2188179.1"/>
    </source>
</evidence>
<dbReference type="PANTHER" id="PTHR44591:SF3">
    <property type="entry name" value="RESPONSE REGULATORY DOMAIN-CONTAINING PROTEIN"/>
    <property type="match status" value="1"/>
</dbReference>
<dbReference type="EMBL" id="JAHGAW010000009">
    <property type="protein sequence ID" value="MBT2188179.1"/>
    <property type="molecule type" value="Genomic_DNA"/>
</dbReference>
<protein>
    <submittedName>
        <fullName evidence="4">Response regulator</fullName>
    </submittedName>
</protein>
<dbReference type="InterPro" id="IPR011006">
    <property type="entry name" value="CheY-like_superfamily"/>
</dbReference>
<keyword evidence="5" id="KW-1185">Reference proteome</keyword>